<protein>
    <submittedName>
        <fullName evidence="1">DUF2316 family protein</fullName>
    </submittedName>
</protein>
<gene>
    <name evidence="1" type="ORF">ACFFLI_07435</name>
</gene>
<dbReference type="Proteomes" id="UP001589691">
    <property type="component" value="Unassembled WGS sequence"/>
</dbReference>
<evidence type="ECO:0000313" key="2">
    <source>
        <dbReference type="Proteomes" id="UP001589691"/>
    </source>
</evidence>
<sequence>MPITRVNETSTKDELWANFKLTGLSLDRVAQDLQTTAMHVEDVLNMNVRHVEEPWILRNYLNAHLDDQGKTPVAYTRLTGATSDYWFLNQQRIRRGMLG</sequence>
<dbReference type="Pfam" id="PF10078">
    <property type="entry name" value="DUF2316"/>
    <property type="match status" value="1"/>
</dbReference>
<accession>A0ABV5WU75</accession>
<reference evidence="1 2" key="1">
    <citation type="submission" date="2024-09" db="EMBL/GenBank/DDBJ databases">
        <authorList>
            <person name="Sun Q."/>
            <person name="Mori K."/>
        </authorList>
    </citation>
    <scope>NUCLEOTIDE SEQUENCE [LARGE SCALE GENOMIC DNA]</scope>
    <source>
        <strain evidence="1 2">TBRC 4576</strain>
    </source>
</reference>
<proteinExistence type="predicted"/>
<dbReference type="RefSeq" id="WP_137643286.1">
    <property type="nucleotide sequence ID" value="NZ_BJEA01000016.1"/>
</dbReference>
<comment type="caution">
    <text evidence="1">The sequence shown here is derived from an EMBL/GenBank/DDBJ whole genome shotgun (WGS) entry which is preliminary data.</text>
</comment>
<organism evidence="1 2">
    <name type="scientific">Lactiplantibacillus modestisalitolerans</name>
    <dbReference type="NCBI Taxonomy" id="1457219"/>
    <lineage>
        <taxon>Bacteria</taxon>
        <taxon>Bacillati</taxon>
        <taxon>Bacillota</taxon>
        <taxon>Bacilli</taxon>
        <taxon>Lactobacillales</taxon>
        <taxon>Lactobacillaceae</taxon>
        <taxon>Lactiplantibacillus</taxon>
    </lineage>
</organism>
<dbReference type="EMBL" id="JBHLZY010000019">
    <property type="protein sequence ID" value="MFB9769694.1"/>
    <property type="molecule type" value="Genomic_DNA"/>
</dbReference>
<dbReference type="InterPro" id="IPR018757">
    <property type="entry name" value="DUF2316"/>
</dbReference>
<evidence type="ECO:0000313" key="1">
    <source>
        <dbReference type="EMBL" id="MFB9769694.1"/>
    </source>
</evidence>
<name>A0ABV5WU75_9LACO</name>
<keyword evidence="2" id="KW-1185">Reference proteome</keyword>